<dbReference type="Proteomes" id="UP000887159">
    <property type="component" value="Unassembled WGS sequence"/>
</dbReference>
<sequence length="157" mass="17870">MSVLSQPAYFAHANVFHHEGKPVPIELSIATIPRDGSDPEIRCITVNHAGQTSKSKDFRCNCQENARLRLVHHPLPKSVPMEYLPFCVRGKFSQLARGNRGLMVVKGGEQQKIFKSSDCIPWPWRTCRNSKTFAMEPFPTPGMRVCTRKRTFRIAPY</sequence>
<protein>
    <submittedName>
        <fullName evidence="1">Uncharacterized protein</fullName>
    </submittedName>
</protein>
<evidence type="ECO:0000313" key="2">
    <source>
        <dbReference type="Proteomes" id="UP000887159"/>
    </source>
</evidence>
<proteinExistence type="predicted"/>
<keyword evidence="2" id="KW-1185">Reference proteome</keyword>
<comment type="caution">
    <text evidence="1">The sequence shown here is derived from an EMBL/GenBank/DDBJ whole genome shotgun (WGS) entry which is preliminary data.</text>
</comment>
<name>A0A8X6SLR8_TRICX</name>
<gene>
    <name evidence="1" type="ORF">TNCV_4961081</name>
</gene>
<evidence type="ECO:0000313" key="1">
    <source>
        <dbReference type="EMBL" id="GFY13738.1"/>
    </source>
</evidence>
<accession>A0A8X6SLR8</accession>
<organism evidence="1 2">
    <name type="scientific">Trichonephila clavipes</name>
    <name type="common">Golden silk orbweaver</name>
    <name type="synonym">Nephila clavipes</name>
    <dbReference type="NCBI Taxonomy" id="2585209"/>
    <lineage>
        <taxon>Eukaryota</taxon>
        <taxon>Metazoa</taxon>
        <taxon>Ecdysozoa</taxon>
        <taxon>Arthropoda</taxon>
        <taxon>Chelicerata</taxon>
        <taxon>Arachnida</taxon>
        <taxon>Araneae</taxon>
        <taxon>Araneomorphae</taxon>
        <taxon>Entelegynae</taxon>
        <taxon>Araneoidea</taxon>
        <taxon>Nephilidae</taxon>
        <taxon>Trichonephila</taxon>
    </lineage>
</organism>
<dbReference type="AlphaFoldDB" id="A0A8X6SLR8"/>
<dbReference type="EMBL" id="BMAU01021323">
    <property type="protein sequence ID" value="GFY13738.1"/>
    <property type="molecule type" value="Genomic_DNA"/>
</dbReference>
<reference evidence="1" key="1">
    <citation type="submission" date="2020-08" db="EMBL/GenBank/DDBJ databases">
        <title>Multicomponent nature underlies the extraordinary mechanical properties of spider dragline silk.</title>
        <authorList>
            <person name="Kono N."/>
            <person name="Nakamura H."/>
            <person name="Mori M."/>
            <person name="Yoshida Y."/>
            <person name="Ohtoshi R."/>
            <person name="Malay A.D."/>
            <person name="Moran D.A.P."/>
            <person name="Tomita M."/>
            <person name="Numata K."/>
            <person name="Arakawa K."/>
        </authorList>
    </citation>
    <scope>NUCLEOTIDE SEQUENCE</scope>
</reference>